<gene>
    <name evidence="6" type="ORF">Cni_G06967</name>
</gene>
<comment type="similarity">
    <text evidence="3">Belongs to the cyclin family.</text>
</comment>
<dbReference type="CDD" id="cd20543">
    <property type="entry name" value="CYCLIN_AtCycD-like_rpt1"/>
    <property type="match status" value="1"/>
</dbReference>
<dbReference type="InterPro" id="IPR006671">
    <property type="entry name" value="Cyclin_N"/>
</dbReference>
<evidence type="ECO:0000313" key="7">
    <source>
        <dbReference type="Proteomes" id="UP001327560"/>
    </source>
</evidence>
<organism evidence="6 7">
    <name type="scientific">Canna indica</name>
    <name type="common">Indian-shot</name>
    <dbReference type="NCBI Taxonomy" id="4628"/>
    <lineage>
        <taxon>Eukaryota</taxon>
        <taxon>Viridiplantae</taxon>
        <taxon>Streptophyta</taxon>
        <taxon>Embryophyta</taxon>
        <taxon>Tracheophyta</taxon>
        <taxon>Spermatophyta</taxon>
        <taxon>Magnoliopsida</taxon>
        <taxon>Liliopsida</taxon>
        <taxon>Zingiberales</taxon>
        <taxon>Cannaceae</taxon>
        <taxon>Canna</taxon>
    </lineage>
</organism>
<evidence type="ECO:0000256" key="3">
    <source>
        <dbReference type="RuleBase" id="RU000383"/>
    </source>
</evidence>
<dbReference type="InterPro" id="IPR036915">
    <property type="entry name" value="Cyclin-like_sf"/>
</dbReference>
<dbReference type="Pfam" id="PF00134">
    <property type="entry name" value="Cyclin_N"/>
    <property type="match status" value="1"/>
</dbReference>
<evidence type="ECO:0000256" key="4">
    <source>
        <dbReference type="SAM" id="MobiDB-lite"/>
    </source>
</evidence>
<evidence type="ECO:0000256" key="2">
    <source>
        <dbReference type="ARBA" id="ARBA00023306"/>
    </source>
</evidence>
<keyword evidence="7" id="KW-1185">Reference proteome</keyword>
<dbReference type="PANTHER" id="PTHR10177">
    <property type="entry name" value="CYCLINS"/>
    <property type="match status" value="1"/>
</dbReference>
<proteinExistence type="inferred from homology"/>
<name>A0AAQ3Q6Y0_9LILI</name>
<keyword evidence="3" id="KW-0195">Cyclin</keyword>
<dbReference type="InterPro" id="IPR013763">
    <property type="entry name" value="Cyclin-like_dom"/>
</dbReference>
<dbReference type="InterPro" id="IPR039361">
    <property type="entry name" value="Cyclin"/>
</dbReference>
<dbReference type="PROSITE" id="PS51022">
    <property type="entry name" value="L27"/>
    <property type="match status" value="1"/>
</dbReference>
<dbReference type="Proteomes" id="UP001327560">
    <property type="component" value="Chromosome 2"/>
</dbReference>
<dbReference type="EMBL" id="CP136891">
    <property type="protein sequence ID" value="WOK98257.1"/>
    <property type="molecule type" value="Genomic_DNA"/>
</dbReference>
<protein>
    <recommendedName>
        <fullName evidence="5">L27 domain-containing protein</fullName>
    </recommendedName>
</protein>
<keyword evidence="1" id="KW-0132">Cell division</keyword>
<evidence type="ECO:0000259" key="5">
    <source>
        <dbReference type="PROSITE" id="PS51022"/>
    </source>
</evidence>
<feature type="region of interest" description="Disordered" evidence="4">
    <location>
        <begin position="268"/>
        <end position="314"/>
    </location>
</feature>
<dbReference type="SUPFAM" id="SSF47954">
    <property type="entry name" value="Cyclin-like"/>
    <property type="match status" value="1"/>
</dbReference>
<feature type="domain" description="L27" evidence="5">
    <location>
        <begin position="1"/>
        <end position="18"/>
    </location>
</feature>
<evidence type="ECO:0000256" key="1">
    <source>
        <dbReference type="ARBA" id="ARBA00022618"/>
    </source>
</evidence>
<reference evidence="6 7" key="1">
    <citation type="submission" date="2023-10" db="EMBL/GenBank/DDBJ databases">
        <title>Chromosome-scale genome assembly provides insights into flower coloration mechanisms of Canna indica.</title>
        <authorList>
            <person name="Li C."/>
        </authorList>
    </citation>
    <scope>NUCLEOTIDE SEQUENCE [LARGE SCALE GENOMIC DNA]</scope>
    <source>
        <tissue evidence="6">Flower</tissue>
    </source>
</reference>
<keyword evidence="2" id="KW-0131">Cell cycle</keyword>
<dbReference type="SMART" id="SM00385">
    <property type="entry name" value="CYCLIN"/>
    <property type="match status" value="1"/>
</dbReference>
<dbReference type="Gene3D" id="1.10.472.10">
    <property type="entry name" value="Cyclin-like"/>
    <property type="match status" value="1"/>
</dbReference>
<accession>A0AAQ3Q6Y0</accession>
<dbReference type="AlphaFoldDB" id="A0AAQ3Q6Y0"/>
<sequence>MALLSLFDHLYCQEDDLELEEADDERKEPMLPPLEDDGLLVSAVTTDAEWAEVLCSLAAREVERAELVPDGTGNGDSYLRSARKDAVEWVAAAAARHGFSALTALLAVDYLDRCFLCAGGGGLRLQDDKPWMGRLAAVACLSLAAKVEETDVPLLVDLQVPPSVEAAVPEEGGYVFDPKTIRRMELLVLSTLGWRMNPVTPFSFIHHLLLRLRSRDKNADAGATAARVRWMATRCEALLLSAIPGGLTSKCFLFIELSIYFYYYRNPKSPSSSSKNGDGSNIRHRSGRRRRCSRQRRSPASQERIPKKQTTSSSFSTLQRSDIFFRPFVRQIRLILPLFYCSSANEGINRQEKVDECHQLILRSVGAAKLGHKRKLSSFYHYSPPPSPSGVVGSCFSCENSCDSWAMRVPSSPASPAHAKRRLPP</sequence>
<dbReference type="InterPro" id="IPR004172">
    <property type="entry name" value="L27_dom"/>
</dbReference>
<dbReference type="GO" id="GO:0051301">
    <property type="term" value="P:cell division"/>
    <property type="evidence" value="ECO:0007669"/>
    <property type="project" value="UniProtKB-KW"/>
</dbReference>
<feature type="compositionally biased region" description="Basic residues" evidence="4">
    <location>
        <begin position="282"/>
        <end position="297"/>
    </location>
</feature>
<evidence type="ECO:0000313" key="6">
    <source>
        <dbReference type="EMBL" id="WOK98257.1"/>
    </source>
</evidence>